<dbReference type="InterPro" id="IPR029068">
    <property type="entry name" value="Glyas_Bleomycin-R_OHBP_Dase"/>
</dbReference>
<sequence>MADHDAEHAGRARLSHLGFYVRDLDRQAEFYKKVFRLVETDRGVSGAGDPIVFLTGDSSEHHQLVLTAGLPADAERTWLNQVSFRVASLHDLQAFAGWLTECGVTPSATVSHGNAWSIYFPDPEGNNVEVYASSPWYVPQPFREPIDLTRPTQELLDETFASVKNNGEFAPIDTWTEQLDRRLATAESAS</sequence>
<dbReference type="AlphaFoldDB" id="A0A9Y2JN57"/>
<dbReference type="PROSITE" id="PS51819">
    <property type="entry name" value="VOC"/>
    <property type="match status" value="1"/>
</dbReference>
<protein>
    <submittedName>
        <fullName evidence="2">VOC family protein</fullName>
    </submittedName>
</protein>
<accession>A0A9Y2JN57</accession>
<feature type="domain" description="VOC" evidence="1">
    <location>
        <begin position="13"/>
        <end position="133"/>
    </location>
</feature>
<organism evidence="2 3">
    <name type="scientific">Amycolatopsis mongoliensis</name>
    <dbReference type="NCBI Taxonomy" id="715475"/>
    <lineage>
        <taxon>Bacteria</taxon>
        <taxon>Bacillati</taxon>
        <taxon>Actinomycetota</taxon>
        <taxon>Actinomycetes</taxon>
        <taxon>Pseudonocardiales</taxon>
        <taxon>Pseudonocardiaceae</taxon>
        <taxon>Amycolatopsis</taxon>
    </lineage>
</organism>
<name>A0A9Y2JN57_9PSEU</name>
<gene>
    <name evidence="2" type="ORF">QRX60_44835</name>
</gene>
<dbReference type="KEGG" id="amog:QRX60_44835"/>
<dbReference type="Proteomes" id="UP001239397">
    <property type="component" value="Chromosome"/>
</dbReference>
<keyword evidence="3" id="KW-1185">Reference proteome</keyword>
<dbReference type="Gene3D" id="3.10.180.10">
    <property type="entry name" value="2,3-Dihydroxybiphenyl 1,2-Dioxygenase, domain 1"/>
    <property type="match status" value="1"/>
</dbReference>
<dbReference type="InterPro" id="IPR004360">
    <property type="entry name" value="Glyas_Fos-R_dOase_dom"/>
</dbReference>
<evidence type="ECO:0000313" key="2">
    <source>
        <dbReference type="EMBL" id="WIY01088.1"/>
    </source>
</evidence>
<dbReference type="InterPro" id="IPR037523">
    <property type="entry name" value="VOC_core"/>
</dbReference>
<dbReference type="RefSeq" id="WP_285997548.1">
    <property type="nucleotide sequence ID" value="NZ_CP127295.1"/>
</dbReference>
<evidence type="ECO:0000259" key="1">
    <source>
        <dbReference type="PROSITE" id="PS51819"/>
    </source>
</evidence>
<dbReference type="Pfam" id="PF00903">
    <property type="entry name" value="Glyoxalase"/>
    <property type="match status" value="1"/>
</dbReference>
<proteinExistence type="predicted"/>
<dbReference type="EMBL" id="CP127295">
    <property type="protein sequence ID" value="WIY01088.1"/>
    <property type="molecule type" value="Genomic_DNA"/>
</dbReference>
<evidence type="ECO:0000313" key="3">
    <source>
        <dbReference type="Proteomes" id="UP001239397"/>
    </source>
</evidence>
<dbReference type="SUPFAM" id="SSF54593">
    <property type="entry name" value="Glyoxalase/Bleomycin resistance protein/Dihydroxybiphenyl dioxygenase"/>
    <property type="match status" value="1"/>
</dbReference>
<reference evidence="2 3" key="1">
    <citation type="submission" date="2023-06" db="EMBL/GenBank/DDBJ databases">
        <authorList>
            <person name="Oyuntsetseg B."/>
            <person name="Kim S.B."/>
        </authorList>
    </citation>
    <scope>NUCLEOTIDE SEQUENCE [LARGE SCALE GENOMIC DNA]</scope>
    <source>
        <strain evidence="2 3">4-36</strain>
    </source>
</reference>